<dbReference type="RefSeq" id="WP_243129115.1">
    <property type="nucleotide sequence ID" value="NZ_BJLB01000001.1"/>
</dbReference>
<gene>
    <name evidence="1" type="ORF">Ccl03g_33690</name>
</gene>
<name>A0A829WAM5_9FIRM</name>
<dbReference type="Proteomes" id="UP000315200">
    <property type="component" value="Unassembled WGS sequence"/>
</dbReference>
<dbReference type="AlphaFoldDB" id="A0A829WAM5"/>
<organism evidence="1 2">
    <name type="scientific">Enterocloster clostridioformis</name>
    <dbReference type="NCBI Taxonomy" id="1531"/>
    <lineage>
        <taxon>Bacteria</taxon>
        <taxon>Bacillati</taxon>
        <taxon>Bacillota</taxon>
        <taxon>Clostridia</taxon>
        <taxon>Lachnospirales</taxon>
        <taxon>Lachnospiraceae</taxon>
        <taxon>Enterocloster</taxon>
    </lineage>
</organism>
<accession>A0A829WAM5</accession>
<proteinExistence type="predicted"/>
<reference evidence="1 2" key="1">
    <citation type="submission" date="2019-06" db="EMBL/GenBank/DDBJ databases">
        <title>Draft genome sequence of [Clostridium] clostridioforme NBRC 113352.</title>
        <authorList>
            <person name="Miura T."/>
            <person name="Furukawa M."/>
            <person name="Shimamura M."/>
            <person name="Ohyama Y."/>
            <person name="Yamazoe A."/>
            <person name="Kawasaki H."/>
        </authorList>
    </citation>
    <scope>NUCLEOTIDE SEQUENCE [LARGE SCALE GENOMIC DNA]</scope>
    <source>
        <strain evidence="1 2">NBRC 113352</strain>
    </source>
</reference>
<dbReference type="EMBL" id="BJLB01000001">
    <property type="protein sequence ID" value="GEA37656.1"/>
    <property type="molecule type" value="Genomic_DNA"/>
</dbReference>
<evidence type="ECO:0000313" key="2">
    <source>
        <dbReference type="Proteomes" id="UP000315200"/>
    </source>
</evidence>
<evidence type="ECO:0000313" key="1">
    <source>
        <dbReference type="EMBL" id="GEA37656.1"/>
    </source>
</evidence>
<protein>
    <submittedName>
        <fullName evidence="1">Uncharacterized protein</fullName>
    </submittedName>
</protein>
<sequence length="98" mass="11243">MDMIEDFDEYVSYANKGQTPKKFISYSSQVVNYLKKPTSREKFAKIFGIPYDKKNKKFDLSNPQNAKNFTLGICGKAKRELTEDSLCEVPMSMPLKTS</sequence>
<comment type="caution">
    <text evidence="1">The sequence shown here is derived from an EMBL/GenBank/DDBJ whole genome shotgun (WGS) entry which is preliminary data.</text>
</comment>